<evidence type="ECO:0000313" key="2">
    <source>
        <dbReference type="EMBL" id="MFC4508116.1"/>
    </source>
</evidence>
<evidence type="ECO:0000313" key="3">
    <source>
        <dbReference type="Proteomes" id="UP001595839"/>
    </source>
</evidence>
<dbReference type="EMBL" id="JBHSFK010000068">
    <property type="protein sequence ID" value="MFC4508116.1"/>
    <property type="molecule type" value="Genomic_DNA"/>
</dbReference>
<feature type="region of interest" description="Disordered" evidence="1">
    <location>
        <begin position="1"/>
        <end position="28"/>
    </location>
</feature>
<comment type="caution">
    <text evidence="2">The sequence shown here is derived from an EMBL/GenBank/DDBJ whole genome shotgun (WGS) entry which is preliminary data.</text>
</comment>
<evidence type="ECO:0000256" key="1">
    <source>
        <dbReference type="SAM" id="MobiDB-lite"/>
    </source>
</evidence>
<reference evidence="3" key="1">
    <citation type="journal article" date="2019" name="Int. J. Syst. Evol. Microbiol.">
        <title>The Global Catalogue of Microorganisms (GCM) 10K type strain sequencing project: providing services to taxonomists for standard genome sequencing and annotation.</title>
        <authorList>
            <consortium name="The Broad Institute Genomics Platform"/>
            <consortium name="The Broad Institute Genome Sequencing Center for Infectious Disease"/>
            <person name="Wu L."/>
            <person name="Ma J."/>
        </authorList>
    </citation>
    <scope>NUCLEOTIDE SEQUENCE [LARGE SCALE GENOMIC DNA]</scope>
    <source>
        <strain evidence="3">CGMCC 4.7177</strain>
    </source>
</reference>
<dbReference type="RefSeq" id="WP_381166719.1">
    <property type="nucleotide sequence ID" value="NZ_JBHSFK010000068.1"/>
</dbReference>
<sequence length="115" mass="12865">MRRGAAPDGTKPRGNRPPGPSLKHPGRGFEIAERIRREYETHLQVACAGESETDDGQTASRAEQDTALRLALLAHKRATVVRLRDDNSIDDSVLRRVQARLDNEEVRLSHNETTE</sequence>
<accession>A0ABV9BBZ8</accession>
<dbReference type="Proteomes" id="UP001595839">
    <property type="component" value="Unassembled WGS sequence"/>
</dbReference>
<name>A0ABV9BBZ8_9ACTN</name>
<keyword evidence="3" id="KW-1185">Reference proteome</keyword>
<gene>
    <name evidence="2" type="ORF">ACFPIH_53500</name>
</gene>
<organism evidence="2 3">
    <name type="scientific">Streptomyces vulcanius</name>
    <dbReference type="NCBI Taxonomy" id="1441876"/>
    <lineage>
        <taxon>Bacteria</taxon>
        <taxon>Bacillati</taxon>
        <taxon>Actinomycetota</taxon>
        <taxon>Actinomycetes</taxon>
        <taxon>Kitasatosporales</taxon>
        <taxon>Streptomycetaceae</taxon>
        <taxon>Streptomyces</taxon>
    </lineage>
</organism>
<proteinExistence type="predicted"/>
<protein>
    <submittedName>
        <fullName evidence="2">Uncharacterized protein</fullName>
    </submittedName>
</protein>